<accession>A0A2S9XAL4</accession>
<evidence type="ECO:0000313" key="2">
    <source>
        <dbReference type="Proteomes" id="UP000237968"/>
    </source>
</evidence>
<dbReference type="RefSeq" id="WP_181198492.1">
    <property type="nucleotide sequence ID" value="NZ_PVNK01000311.1"/>
</dbReference>
<organism evidence="1 2">
    <name type="scientific">Enhygromyxa salina</name>
    <dbReference type="NCBI Taxonomy" id="215803"/>
    <lineage>
        <taxon>Bacteria</taxon>
        <taxon>Pseudomonadati</taxon>
        <taxon>Myxococcota</taxon>
        <taxon>Polyangia</taxon>
        <taxon>Nannocystales</taxon>
        <taxon>Nannocystaceae</taxon>
        <taxon>Enhygromyxa</taxon>
    </lineage>
</organism>
<protein>
    <submittedName>
        <fullName evidence="1">Uncharacterized protein</fullName>
    </submittedName>
</protein>
<evidence type="ECO:0000313" key="1">
    <source>
        <dbReference type="EMBL" id="PRP89895.1"/>
    </source>
</evidence>
<reference evidence="1 2" key="1">
    <citation type="submission" date="2018-03" db="EMBL/GenBank/DDBJ databases">
        <title>Draft Genome Sequences of the Obligatory Marine Myxobacteria Enhygromyxa salina SWB005.</title>
        <authorList>
            <person name="Poehlein A."/>
            <person name="Moghaddam J.A."/>
            <person name="Harms H."/>
            <person name="Alanjari M."/>
            <person name="Koenig G.M."/>
            <person name="Daniel R."/>
            <person name="Schaeberle T.F."/>
        </authorList>
    </citation>
    <scope>NUCLEOTIDE SEQUENCE [LARGE SCALE GENOMIC DNA]</scope>
    <source>
        <strain evidence="1 2">SWB005</strain>
    </source>
</reference>
<keyword evidence="2" id="KW-1185">Reference proteome</keyword>
<dbReference type="EMBL" id="PVNK01000311">
    <property type="protein sequence ID" value="PRP89895.1"/>
    <property type="molecule type" value="Genomic_DNA"/>
</dbReference>
<gene>
    <name evidence="1" type="ORF">ENSA5_70020</name>
</gene>
<dbReference type="Proteomes" id="UP000237968">
    <property type="component" value="Unassembled WGS sequence"/>
</dbReference>
<comment type="caution">
    <text evidence="1">The sequence shown here is derived from an EMBL/GenBank/DDBJ whole genome shotgun (WGS) entry which is preliminary data.</text>
</comment>
<dbReference type="AlphaFoldDB" id="A0A2S9XAL4"/>
<name>A0A2S9XAL4_9BACT</name>
<proteinExistence type="predicted"/>
<sequence>MAMLDLLSLMLSLVIETLDQVPDTHGVAGQARDLQDAISSYWRAVHDGEGEDELPF</sequence>